<reference evidence="1 2" key="2">
    <citation type="submission" date="2016-08" db="EMBL/GenBank/DDBJ databases">
        <title>Pervasive Adenine N6-methylation of Active Genes in Fungi.</title>
        <authorList>
            <consortium name="DOE Joint Genome Institute"/>
            <person name="Mondo S.J."/>
            <person name="Dannebaum R.O."/>
            <person name="Kuo R.C."/>
            <person name="Labutti K."/>
            <person name="Haridas S."/>
            <person name="Kuo A."/>
            <person name="Salamov A."/>
            <person name="Ahrendt S.R."/>
            <person name="Lipzen A."/>
            <person name="Sullivan W."/>
            <person name="Andreopoulos W.B."/>
            <person name="Clum A."/>
            <person name="Lindquist E."/>
            <person name="Daum C."/>
            <person name="Ramamoorthy G.K."/>
            <person name="Gryganskyi A."/>
            <person name="Culley D."/>
            <person name="Magnuson J.K."/>
            <person name="James T.Y."/>
            <person name="O'Malley M.A."/>
            <person name="Stajich J.E."/>
            <person name="Spatafora J.W."/>
            <person name="Visel A."/>
            <person name="Grigoriev I.V."/>
        </authorList>
    </citation>
    <scope>NUCLEOTIDE SEQUENCE [LARGE SCALE GENOMIC DNA]</scope>
    <source>
        <strain evidence="2">finn</strain>
    </source>
</reference>
<sequence>KHQRWCDKFSQLKVNIIYQPGKANKIADALFRITLKENLIVNTTVSDGNDNNNKDENNSNINKKSIEELLMERFIDHAKWVKQAASKMLGTINYWKSRRLAQQSMNNKINYKIGDKVKIRNQQRNKLEPYFIGPFIIREISWNTAKLQDELTGQYLERNVHFKNILPF</sequence>
<proteinExistence type="predicted"/>
<feature type="non-terminal residue" evidence="1">
    <location>
        <position position="1"/>
    </location>
</feature>
<reference evidence="1 2" key="1">
    <citation type="submission" date="2016-08" db="EMBL/GenBank/DDBJ databases">
        <title>Genomes of anaerobic fungi encode conserved fungal cellulosomes for biomass hydrolysis.</title>
        <authorList>
            <consortium name="DOE Joint Genome Institute"/>
            <person name="Haitjema C.H."/>
            <person name="Gilmore S.P."/>
            <person name="Henske J.K."/>
            <person name="Solomon K.V."/>
            <person name="De Groot R."/>
            <person name="Kuo A."/>
            <person name="Mondo S.J."/>
            <person name="Salamov A.A."/>
            <person name="Labutti K."/>
            <person name="Zhao Z."/>
            <person name="Chiniquy J."/>
            <person name="Barry K."/>
            <person name="Brewer H.M."/>
            <person name="Purvine S.O."/>
            <person name="Wright A.T."/>
            <person name="Boxma B."/>
            <person name="Van Alen T."/>
            <person name="Hackstein J.H."/>
            <person name="Baker S.E."/>
            <person name="Grigoriev I.V."/>
            <person name="O'Malley M.A."/>
        </authorList>
    </citation>
    <scope>NUCLEOTIDE SEQUENCE [LARGE SCALE GENOMIC DNA]</scope>
    <source>
        <strain evidence="2">finn</strain>
    </source>
</reference>
<evidence type="ECO:0000313" key="2">
    <source>
        <dbReference type="Proteomes" id="UP000193719"/>
    </source>
</evidence>
<gene>
    <name evidence="1" type="ORF">BCR36DRAFT_249145</name>
</gene>
<organism evidence="1 2">
    <name type="scientific">Piromyces finnis</name>
    <dbReference type="NCBI Taxonomy" id="1754191"/>
    <lineage>
        <taxon>Eukaryota</taxon>
        <taxon>Fungi</taxon>
        <taxon>Fungi incertae sedis</taxon>
        <taxon>Chytridiomycota</taxon>
        <taxon>Chytridiomycota incertae sedis</taxon>
        <taxon>Neocallimastigomycetes</taxon>
        <taxon>Neocallimastigales</taxon>
        <taxon>Neocallimastigaceae</taxon>
        <taxon>Piromyces</taxon>
    </lineage>
</organism>
<dbReference type="EMBL" id="MCFH01000048">
    <property type="protein sequence ID" value="ORX44040.1"/>
    <property type="molecule type" value="Genomic_DNA"/>
</dbReference>
<evidence type="ECO:0000313" key="1">
    <source>
        <dbReference type="EMBL" id="ORX44040.1"/>
    </source>
</evidence>
<feature type="non-terminal residue" evidence="1">
    <location>
        <position position="168"/>
    </location>
</feature>
<dbReference type="Proteomes" id="UP000193719">
    <property type="component" value="Unassembled WGS sequence"/>
</dbReference>
<comment type="caution">
    <text evidence="1">The sequence shown here is derived from an EMBL/GenBank/DDBJ whole genome shotgun (WGS) entry which is preliminary data.</text>
</comment>
<dbReference type="OrthoDB" id="413122at2759"/>
<protein>
    <submittedName>
        <fullName evidence="1">Uncharacterized protein</fullName>
    </submittedName>
</protein>
<accession>A0A1Y1V0K0</accession>
<keyword evidence="2" id="KW-1185">Reference proteome</keyword>
<dbReference type="AlphaFoldDB" id="A0A1Y1V0K0"/>
<name>A0A1Y1V0K0_9FUNG</name>